<dbReference type="Proteomes" id="UP000018936">
    <property type="component" value="Unassembled WGS sequence"/>
</dbReference>
<evidence type="ECO:0000313" key="2">
    <source>
        <dbReference type="Proteomes" id="UP000018936"/>
    </source>
</evidence>
<feature type="non-terminal residue" evidence="1">
    <location>
        <position position="94"/>
    </location>
</feature>
<feature type="non-terminal residue" evidence="1">
    <location>
        <position position="1"/>
    </location>
</feature>
<organism evidence="1 2">
    <name type="scientific">Ophiophagus hannah</name>
    <name type="common">King cobra</name>
    <name type="synonym">Naja hannah</name>
    <dbReference type="NCBI Taxonomy" id="8665"/>
    <lineage>
        <taxon>Eukaryota</taxon>
        <taxon>Metazoa</taxon>
        <taxon>Chordata</taxon>
        <taxon>Craniata</taxon>
        <taxon>Vertebrata</taxon>
        <taxon>Euteleostomi</taxon>
        <taxon>Lepidosauria</taxon>
        <taxon>Squamata</taxon>
        <taxon>Bifurcata</taxon>
        <taxon>Unidentata</taxon>
        <taxon>Episquamata</taxon>
        <taxon>Toxicofera</taxon>
        <taxon>Serpentes</taxon>
        <taxon>Colubroidea</taxon>
        <taxon>Elapidae</taxon>
        <taxon>Elapinae</taxon>
        <taxon>Ophiophagus</taxon>
    </lineage>
</organism>
<evidence type="ECO:0000313" key="1">
    <source>
        <dbReference type="EMBL" id="ETE58339.1"/>
    </source>
</evidence>
<keyword evidence="2" id="KW-1185">Reference proteome</keyword>
<protein>
    <submittedName>
        <fullName evidence="1">Uncharacterized protein</fullName>
    </submittedName>
</protein>
<reference evidence="1 2" key="1">
    <citation type="journal article" date="2013" name="Proc. Natl. Acad. Sci. U.S.A.">
        <title>The king cobra genome reveals dynamic gene evolution and adaptation in the snake venom system.</title>
        <authorList>
            <person name="Vonk F.J."/>
            <person name="Casewell N.R."/>
            <person name="Henkel C.V."/>
            <person name="Heimberg A.M."/>
            <person name="Jansen H.J."/>
            <person name="McCleary R.J."/>
            <person name="Kerkkamp H.M."/>
            <person name="Vos R.A."/>
            <person name="Guerreiro I."/>
            <person name="Calvete J.J."/>
            <person name="Wuster W."/>
            <person name="Woods A.E."/>
            <person name="Logan J.M."/>
            <person name="Harrison R.A."/>
            <person name="Castoe T.A."/>
            <person name="de Koning A.P."/>
            <person name="Pollock D.D."/>
            <person name="Yandell M."/>
            <person name="Calderon D."/>
            <person name="Renjifo C."/>
            <person name="Currier R.B."/>
            <person name="Salgado D."/>
            <person name="Pla D."/>
            <person name="Sanz L."/>
            <person name="Hyder A.S."/>
            <person name="Ribeiro J.M."/>
            <person name="Arntzen J.W."/>
            <person name="van den Thillart G.E."/>
            <person name="Boetzer M."/>
            <person name="Pirovano W."/>
            <person name="Dirks R.P."/>
            <person name="Spaink H.P."/>
            <person name="Duboule D."/>
            <person name="McGlinn E."/>
            <person name="Kini R.M."/>
            <person name="Richardson M.K."/>
        </authorList>
    </citation>
    <scope>NUCLEOTIDE SEQUENCE</scope>
    <source>
        <tissue evidence="1">Blood</tissue>
    </source>
</reference>
<comment type="caution">
    <text evidence="1">The sequence shown here is derived from an EMBL/GenBank/DDBJ whole genome shotgun (WGS) entry which is preliminary data.</text>
</comment>
<sequence length="94" mass="10541">MLKEKIENHIKENAKRKRLPGIRKTVSVFMAASYSSSSDEGAFHVRKERCGSPLPAKWSPFSSPPLLDGYGHDWGPPTRRARNEAVVFMVLASE</sequence>
<proteinExistence type="predicted"/>
<dbReference type="EMBL" id="AZIM01006887">
    <property type="protein sequence ID" value="ETE58339.1"/>
    <property type="molecule type" value="Genomic_DNA"/>
</dbReference>
<gene>
    <name evidence="1" type="ORF">L345_15940</name>
</gene>
<dbReference type="AlphaFoldDB" id="V8N7S2"/>
<accession>V8N7S2</accession>
<name>V8N7S2_OPHHA</name>